<sequence>MSYPEIYVLRHGETEWNAARRMQGGLDSPLTPLGRAQARAMGRALAARGITAVTHRVLTSPQGRARATAELALGPDHAPEPRLREIAMGDWSGRDRAEIDRRWPGPPGEHFLDFYARAPGGEGFAALWARCALLLASLDGPAVLVTHGMTSRVLRTIATGGGRADLAALPGGQGVVFRVAQGRHELIPAPLAGGAEAG</sequence>
<dbReference type="InterPro" id="IPR029033">
    <property type="entry name" value="His_PPase_superfam"/>
</dbReference>
<dbReference type="EMBL" id="FNAT01000005">
    <property type="protein sequence ID" value="SDE94197.1"/>
    <property type="molecule type" value="Genomic_DNA"/>
</dbReference>
<gene>
    <name evidence="3" type="ORF">SAMN04488567_3031</name>
</gene>
<dbReference type="InterPro" id="IPR050275">
    <property type="entry name" value="PGM_Phosphatase"/>
</dbReference>
<dbReference type="RefSeq" id="WP_090113370.1">
    <property type="nucleotide sequence ID" value="NZ_FNAT01000005.1"/>
</dbReference>
<dbReference type="CDD" id="cd07067">
    <property type="entry name" value="HP_PGM_like"/>
    <property type="match status" value="1"/>
</dbReference>
<dbReference type="Gene3D" id="3.40.50.1240">
    <property type="entry name" value="Phosphoglycerate mutase-like"/>
    <property type="match status" value="1"/>
</dbReference>
<dbReference type="PROSITE" id="PS00175">
    <property type="entry name" value="PG_MUTASE"/>
    <property type="match status" value="1"/>
</dbReference>
<dbReference type="Pfam" id="PF00300">
    <property type="entry name" value="His_Phos_1"/>
    <property type="match status" value="1"/>
</dbReference>
<evidence type="ECO:0000313" key="3">
    <source>
        <dbReference type="EMBL" id="SDE94197.1"/>
    </source>
</evidence>
<accession>A0A1G7H1A7</accession>
<proteinExistence type="predicted"/>
<evidence type="ECO:0000256" key="2">
    <source>
        <dbReference type="PIRSR" id="PIRSR613078-2"/>
    </source>
</evidence>
<evidence type="ECO:0000256" key="1">
    <source>
        <dbReference type="PIRSR" id="PIRSR613078-1"/>
    </source>
</evidence>
<dbReference type="SUPFAM" id="SSF53254">
    <property type="entry name" value="Phosphoglycerate mutase-like"/>
    <property type="match status" value="1"/>
</dbReference>
<feature type="active site" description="Proton donor/acceptor" evidence="1">
    <location>
        <position position="85"/>
    </location>
</feature>
<keyword evidence="4" id="KW-1185">Reference proteome</keyword>
<dbReference type="SMART" id="SM00855">
    <property type="entry name" value="PGAM"/>
    <property type="match status" value="1"/>
</dbReference>
<reference evidence="4" key="1">
    <citation type="submission" date="2016-10" db="EMBL/GenBank/DDBJ databases">
        <authorList>
            <person name="Varghese N."/>
            <person name="Submissions S."/>
        </authorList>
    </citation>
    <scope>NUCLEOTIDE SEQUENCE [LARGE SCALE GENOMIC DNA]</scope>
    <source>
        <strain evidence="4">DSM 21424</strain>
    </source>
</reference>
<protein>
    <submittedName>
        <fullName evidence="3">Probable phosphoglycerate mutase</fullName>
    </submittedName>
</protein>
<name>A0A1G7H1A7_9RHOB</name>
<dbReference type="STRING" id="521013.SAMN04488567_3031"/>
<dbReference type="GO" id="GO:0016791">
    <property type="term" value="F:phosphatase activity"/>
    <property type="evidence" value="ECO:0007669"/>
    <property type="project" value="TreeGrafter"/>
</dbReference>
<dbReference type="OrthoDB" id="9781415at2"/>
<dbReference type="AlphaFoldDB" id="A0A1G7H1A7"/>
<feature type="active site" description="Tele-phosphohistidine intermediate" evidence="1">
    <location>
        <position position="11"/>
    </location>
</feature>
<dbReference type="PANTHER" id="PTHR48100">
    <property type="entry name" value="BROAD-SPECIFICITY PHOSPHATASE YOR283W-RELATED"/>
    <property type="match status" value="1"/>
</dbReference>
<dbReference type="InterPro" id="IPR001345">
    <property type="entry name" value="PG/BPGM_mutase_AS"/>
</dbReference>
<organism evidence="3 4">
    <name type="scientific">Limimaricola pyoseonensis</name>
    <dbReference type="NCBI Taxonomy" id="521013"/>
    <lineage>
        <taxon>Bacteria</taxon>
        <taxon>Pseudomonadati</taxon>
        <taxon>Pseudomonadota</taxon>
        <taxon>Alphaproteobacteria</taxon>
        <taxon>Rhodobacterales</taxon>
        <taxon>Paracoccaceae</taxon>
        <taxon>Limimaricola</taxon>
    </lineage>
</organism>
<evidence type="ECO:0000313" key="4">
    <source>
        <dbReference type="Proteomes" id="UP000198922"/>
    </source>
</evidence>
<feature type="binding site" evidence="2">
    <location>
        <position position="64"/>
    </location>
    <ligand>
        <name>substrate</name>
    </ligand>
</feature>
<feature type="binding site" evidence="2">
    <location>
        <begin position="10"/>
        <end position="17"/>
    </location>
    <ligand>
        <name>substrate</name>
    </ligand>
</feature>
<dbReference type="Proteomes" id="UP000198922">
    <property type="component" value="Unassembled WGS sequence"/>
</dbReference>
<dbReference type="InterPro" id="IPR013078">
    <property type="entry name" value="His_Pase_superF_clade-1"/>
</dbReference>